<evidence type="ECO:0000313" key="2">
    <source>
        <dbReference type="Proteomes" id="UP000663193"/>
    </source>
</evidence>
<gene>
    <name evidence="1" type="ORF">JI435_150880</name>
</gene>
<dbReference type="OrthoDB" id="3799981at2759"/>
<dbReference type="AlphaFoldDB" id="A0A7U2F6E3"/>
<accession>A0A7U2F6E3</accession>
<dbReference type="Proteomes" id="UP000663193">
    <property type="component" value="Chromosome 10"/>
</dbReference>
<dbReference type="Gene3D" id="3.80.10.10">
    <property type="entry name" value="Ribonuclease Inhibitor"/>
    <property type="match status" value="1"/>
</dbReference>
<proteinExistence type="predicted"/>
<organism evidence="1 2">
    <name type="scientific">Phaeosphaeria nodorum (strain SN15 / ATCC MYA-4574 / FGSC 10173)</name>
    <name type="common">Glume blotch fungus</name>
    <name type="synonym">Parastagonospora nodorum</name>
    <dbReference type="NCBI Taxonomy" id="321614"/>
    <lineage>
        <taxon>Eukaryota</taxon>
        <taxon>Fungi</taxon>
        <taxon>Dikarya</taxon>
        <taxon>Ascomycota</taxon>
        <taxon>Pezizomycotina</taxon>
        <taxon>Dothideomycetes</taxon>
        <taxon>Pleosporomycetidae</taxon>
        <taxon>Pleosporales</taxon>
        <taxon>Pleosporineae</taxon>
        <taxon>Phaeosphaeriaceae</taxon>
        <taxon>Parastagonospora</taxon>
    </lineage>
</organism>
<sequence>MITLPIDVQHMIADYIVTYEDLKALCVASKYFHSYVVPRLYKRIHLRLWDREHTDRFMESVAAGAGDKFRFTRTLVLEDIPMVAEPICDLTELRYLSECDWDEHRRGIDMTGEERESRMSECLRLFPEHCLRRFCFVARRSLPIHIIEHLQNRQHAIDQLYCTSSLDLTPLFRNLRQLHIYLQSTAHLAHYLQHPHVFSENIHELSFIYGPEDERDGSVLPDEFEVTKTLPNLKKVTLAGMDIRYAYRVGRGLIDSLDISTLTHLSMLECQGGNTFATGLGLIACKTEIDLEHIALDLGWLAEDKEGSVEIYLGDLLAAGRHIKSLHLKWYCSTLGEALVDRICAIGPRLESLSLQEGMDMYSVSPLNSRDLATIFKACPNLRQFGYQFGDEAYTNKDIDESIEDFVEAAKHLKELQMVHIRLSPYCTVGFASDEGQPEPNLILTQIQGAANKIFRGLHRSCLKLDAIVFGHLVDFSTRQDDGDWGPLPQFCFIKAEQKDRLGRETAVGVPVSRALLRKTQPYTDILDMDPGSDGWDRWAWQATS</sequence>
<dbReference type="SUPFAM" id="SSF52047">
    <property type="entry name" value="RNI-like"/>
    <property type="match status" value="1"/>
</dbReference>
<dbReference type="EMBL" id="CP069032">
    <property type="protein sequence ID" value="QRC99579.1"/>
    <property type="molecule type" value="Genomic_DNA"/>
</dbReference>
<dbReference type="InterPro" id="IPR032675">
    <property type="entry name" value="LRR_dom_sf"/>
</dbReference>
<keyword evidence="2" id="KW-1185">Reference proteome</keyword>
<name>A0A7U2F6E3_PHANO</name>
<evidence type="ECO:0000313" key="1">
    <source>
        <dbReference type="EMBL" id="QRC99579.1"/>
    </source>
</evidence>
<protein>
    <submittedName>
        <fullName evidence="1">Uncharacterized protein</fullName>
    </submittedName>
</protein>
<dbReference type="VEuPathDB" id="FungiDB:JI435_150880"/>
<reference evidence="2" key="1">
    <citation type="journal article" date="2021" name="BMC Genomics">
        <title>Chromosome-level genome assembly and manually-curated proteome of model necrotroph Parastagonospora nodorum Sn15 reveals a genome-wide trove of candidate effector homologs, and redundancy of virulence-related functions within an accessory chromosome.</title>
        <authorList>
            <person name="Bertazzoni S."/>
            <person name="Jones D.A.B."/>
            <person name="Phan H.T."/>
            <person name="Tan K.-C."/>
            <person name="Hane J.K."/>
        </authorList>
    </citation>
    <scope>NUCLEOTIDE SEQUENCE [LARGE SCALE GENOMIC DNA]</scope>
    <source>
        <strain evidence="2">SN15 / ATCC MYA-4574 / FGSC 10173)</strain>
    </source>
</reference>
<dbReference type="OMA" id="AMELIIT"/>